<proteinExistence type="predicted"/>
<name>A0ABY5TNJ6_9GAMM</name>
<dbReference type="Proteomes" id="UP001059934">
    <property type="component" value="Chromosome"/>
</dbReference>
<accession>A0ABY5TNJ6</accession>
<protein>
    <submittedName>
        <fullName evidence="1">Phenol hydroxylase subunit</fullName>
    </submittedName>
</protein>
<dbReference type="InterPro" id="IPR010353">
    <property type="entry name" value="DmpK"/>
</dbReference>
<dbReference type="PIRSF" id="PIRSF000039">
    <property type="entry name" value="Phenol_monooxy_K"/>
    <property type="match status" value="1"/>
</dbReference>
<evidence type="ECO:0000313" key="1">
    <source>
        <dbReference type="EMBL" id="UVW35423.1"/>
    </source>
</evidence>
<reference evidence="1" key="1">
    <citation type="submission" date="2022-08" db="EMBL/GenBank/DDBJ databases">
        <title>Catabolic pathway analysis in culturable SAR92 clade bacteria reveals their overlooked roles in DMSP degradation in coastal seas.</title>
        <authorList>
            <person name="He X."/>
            <person name="Zhang X."/>
            <person name="Zhang Y."/>
        </authorList>
    </citation>
    <scope>NUCLEOTIDE SEQUENCE</scope>
    <source>
        <strain evidence="1">H455</strain>
    </source>
</reference>
<gene>
    <name evidence="1" type="ORF">NYF23_02150</name>
</gene>
<dbReference type="EMBL" id="CP103416">
    <property type="protein sequence ID" value="UVW35423.1"/>
    <property type="molecule type" value="Genomic_DNA"/>
</dbReference>
<sequence>MRRFEVGDKSKYVRIRNIVRDQFVEFDFAIDDPRLYVELILPKKAFDEFCIANQVTEMTPEQCQLVDEDAEKWRYGTDTLAAKHNR</sequence>
<organism evidence="1 2">
    <name type="scientific">SAR92 clade bacterium H455</name>
    <dbReference type="NCBI Taxonomy" id="2974818"/>
    <lineage>
        <taxon>Bacteria</taxon>
        <taxon>Pseudomonadati</taxon>
        <taxon>Pseudomonadota</taxon>
        <taxon>Gammaproteobacteria</taxon>
        <taxon>Cellvibrionales</taxon>
        <taxon>Porticoccaceae</taxon>
        <taxon>SAR92 clade</taxon>
    </lineage>
</organism>
<dbReference type="Pfam" id="PF06099">
    <property type="entry name" value="Phenol_hyd_sub"/>
    <property type="match status" value="1"/>
</dbReference>
<evidence type="ECO:0000313" key="2">
    <source>
        <dbReference type="Proteomes" id="UP001059934"/>
    </source>
</evidence>
<keyword evidence="2" id="KW-1185">Reference proteome</keyword>